<organism evidence="2 3">
    <name type="scientific">Sesamum angolense</name>
    <dbReference type="NCBI Taxonomy" id="2727404"/>
    <lineage>
        <taxon>Eukaryota</taxon>
        <taxon>Viridiplantae</taxon>
        <taxon>Streptophyta</taxon>
        <taxon>Embryophyta</taxon>
        <taxon>Tracheophyta</taxon>
        <taxon>Spermatophyta</taxon>
        <taxon>Magnoliopsida</taxon>
        <taxon>eudicotyledons</taxon>
        <taxon>Gunneridae</taxon>
        <taxon>Pentapetalae</taxon>
        <taxon>asterids</taxon>
        <taxon>lamiids</taxon>
        <taxon>Lamiales</taxon>
        <taxon>Pedaliaceae</taxon>
        <taxon>Sesamum</taxon>
    </lineage>
</organism>
<gene>
    <name evidence="2" type="ORF">Sango_0452200</name>
</gene>
<accession>A0AAE1XB78</accession>
<dbReference type="Proteomes" id="UP001289374">
    <property type="component" value="Unassembled WGS sequence"/>
</dbReference>
<dbReference type="PANTHER" id="PTHR33699">
    <property type="entry name" value="EXPRESSED PROTEIN"/>
    <property type="match status" value="1"/>
</dbReference>
<dbReference type="InterPro" id="IPR008700">
    <property type="entry name" value="TypeIII_avirulence_cleave"/>
</dbReference>
<reference evidence="2" key="1">
    <citation type="submission" date="2020-06" db="EMBL/GenBank/DDBJ databases">
        <authorList>
            <person name="Li T."/>
            <person name="Hu X."/>
            <person name="Zhang T."/>
            <person name="Song X."/>
            <person name="Zhang H."/>
            <person name="Dai N."/>
            <person name="Sheng W."/>
            <person name="Hou X."/>
            <person name="Wei L."/>
        </authorList>
    </citation>
    <scope>NUCLEOTIDE SEQUENCE</scope>
    <source>
        <strain evidence="2">K16</strain>
        <tissue evidence="2">Leaf</tissue>
    </source>
</reference>
<reference evidence="2" key="2">
    <citation type="journal article" date="2024" name="Plant">
        <title>Genomic evolution and insights into agronomic trait innovations of Sesamum species.</title>
        <authorList>
            <person name="Miao H."/>
            <person name="Wang L."/>
            <person name="Qu L."/>
            <person name="Liu H."/>
            <person name="Sun Y."/>
            <person name="Le M."/>
            <person name="Wang Q."/>
            <person name="Wei S."/>
            <person name="Zheng Y."/>
            <person name="Lin W."/>
            <person name="Duan Y."/>
            <person name="Cao H."/>
            <person name="Xiong S."/>
            <person name="Wang X."/>
            <person name="Wei L."/>
            <person name="Li C."/>
            <person name="Ma Q."/>
            <person name="Ju M."/>
            <person name="Zhao R."/>
            <person name="Li G."/>
            <person name="Mu C."/>
            <person name="Tian Q."/>
            <person name="Mei H."/>
            <person name="Zhang T."/>
            <person name="Gao T."/>
            <person name="Zhang H."/>
        </authorList>
    </citation>
    <scope>NUCLEOTIDE SEQUENCE</scope>
    <source>
        <strain evidence="2">K16</strain>
    </source>
</reference>
<evidence type="ECO:0000313" key="2">
    <source>
        <dbReference type="EMBL" id="KAK4408712.1"/>
    </source>
</evidence>
<proteinExistence type="predicted"/>
<evidence type="ECO:0000313" key="3">
    <source>
        <dbReference type="Proteomes" id="UP001289374"/>
    </source>
</evidence>
<comment type="caution">
    <text evidence="2">The sequence shown here is derived from an EMBL/GenBank/DDBJ whole genome shotgun (WGS) entry which is preliminary data.</text>
</comment>
<name>A0AAE1XB78_9LAMI</name>
<dbReference type="PANTHER" id="PTHR33699:SF2">
    <property type="entry name" value="PATHOGENIC TYPE III EFFECTOR AVIRULENCE FACTOR AVR AVRRPT-CLEAVAGE: CLEAVAGE SITE PROTEIN-RELATED"/>
    <property type="match status" value="1"/>
</dbReference>
<dbReference type="Pfam" id="PF05627">
    <property type="entry name" value="AvrRpt-cleavage"/>
    <property type="match status" value="1"/>
</dbReference>
<dbReference type="EMBL" id="JACGWL010000002">
    <property type="protein sequence ID" value="KAK4408712.1"/>
    <property type="molecule type" value="Genomic_DNA"/>
</dbReference>
<evidence type="ECO:0000259" key="1">
    <source>
        <dbReference type="Pfam" id="PF05627"/>
    </source>
</evidence>
<sequence length="155" mass="17547">MDEFNWRRRHVPAFGSWDCDYDTPFTQCFESARQAGIVRYSYSEDRDLYVAGDLYENDVVTPAMIVVPRHRGKVGYAKEKEGKKDGWVVCDYDCELKAPPSPVSTLPAPPQDDRKLSMKICTRSPRISSIPTAKGREHGVSFQAACAQLVALELW</sequence>
<protein>
    <recommendedName>
        <fullName evidence="1">RIN4 pathogenic type III effector avirulence factor Avr cleavage site domain-containing protein</fullName>
    </recommendedName>
</protein>
<keyword evidence="3" id="KW-1185">Reference proteome</keyword>
<feature type="domain" description="RIN4 pathogenic type III effector avirulence factor Avr cleavage site" evidence="1">
    <location>
        <begin position="7"/>
        <end position="34"/>
    </location>
</feature>
<dbReference type="AlphaFoldDB" id="A0AAE1XB78"/>